<dbReference type="InterPro" id="IPR007430">
    <property type="entry name" value="VirB8"/>
</dbReference>
<organism evidence="8 9">
    <name type="scientific">Dyella nitratireducens</name>
    <dbReference type="NCBI Taxonomy" id="1849580"/>
    <lineage>
        <taxon>Bacteria</taxon>
        <taxon>Pseudomonadati</taxon>
        <taxon>Pseudomonadota</taxon>
        <taxon>Gammaproteobacteria</taxon>
        <taxon>Lysobacterales</taxon>
        <taxon>Rhodanobacteraceae</taxon>
        <taxon>Dyella</taxon>
    </lineage>
</organism>
<comment type="caution">
    <text evidence="8">The sequence shown here is derived from an EMBL/GenBank/DDBJ whole genome shotgun (WGS) entry which is preliminary data.</text>
</comment>
<keyword evidence="4 6" id="KW-0472">Membrane</keyword>
<feature type="region of interest" description="Disordered" evidence="5">
    <location>
        <begin position="236"/>
        <end position="301"/>
    </location>
</feature>
<dbReference type="EMBL" id="BMJA01000001">
    <property type="protein sequence ID" value="GGA22078.1"/>
    <property type="molecule type" value="Genomic_DNA"/>
</dbReference>
<dbReference type="Gene3D" id="3.10.450.230">
    <property type="entry name" value="VirB8 protein"/>
    <property type="match status" value="1"/>
</dbReference>
<dbReference type="InterPro" id="IPR032710">
    <property type="entry name" value="NTF2-like_dom_sf"/>
</dbReference>
<evidence type="ECO:0000256" key="1">
    <source>
        <dbReference type="ARBA" id="ARBA00004167"/>
    </source>
</evidence>
<dbReference type="CDD" id="cd16424">
    <property type="entry name" value="VirB8"/>
    <property type="match status" value="1"/>
</dbReference>
<protein>
    <recommendedName>
        <fullName evidence="7">Bacterial virulence protein VirB8 domain-containing protein</fullName>
    </recommendedName>
</protein>
<dbReference type="Proteomes" id="UP000620046">
    <property type="component" value="Unassembled WGS sequence"/>
</dbReference>
<comment type="subcellular location">
    <subcellularLocation>
        <location evidence="1">Membrane</location>
        <topology evidence="1">Single-pass membrane protein</topology>
    </subcellularLocation>
</comment>
<feature type="domain" description="Bacterial virulence protein VirB8" evidence="7">
    <location>
        <begin position="18"/>
        <end position="238"/>
    </location>
</feature>
<evidence type="ECO:0000256" key="3">
    <source>
        <dbReference type="ARBA" id="ARBA00022989"/>
    </source>
</evidence>
<evidence type="ECO:0000256" key="5">
    <source>
        <dbReference type="SAM" id="MobiDB-lite"/>
    </source>
</evidence>
<keyword evidence="3 6" id="KW-1133">Transmembrane helix</keyword>
<evidence type="ECO:0000256" key="2">
    <source>
        <dbReference type="ARBA" id="ARBA00022692"/>
    </source>
</evidence>
<evidence type="ECO:0000313" key="9">
    <source>
        <dbReference type="Proteomes" id="UP000620046"/>
    </source>
</evidence>
<dbReference type="RefSeq" id="WP_188792945.1">
    <property type="nucleotide sequence ID" value="NZ_BMJA01000001.1"/>
</dbReference>
<sequence>MSSKKSRGSHIDKSIAAAVNFEVTIADIAKRSERRAWLIAAVSIVLSLILLGGYFYLLPLKEKVPYVVMADAYTGTSSVARLTGDFAHRQITTSEAINRSNVAHFVLARESYDWGTISMRDWPTVLTMAAPDVAAAYRNWLSQTNTEGPLAMYGKNQSIRIKILSIVLNDSTPNQTPKSATVRFQRLLFNNSSGATQPLDSKIATLVFTYKPDLQMNDQYRVENPLGFQVTHYRVDDDYDTRPPPSTPTNAQPAALPVPTEENTTPDPSGNTPAPVPSPSPAQTQSISPKANRTLQEIGAR</sequence>
<evidence type="ECO:0000259" key="7">
    <source>
        <dbReference type="Pfam" id="PF04335"/>
    </source>
</evidence>
<reference evidence="9" key="1">
    <citation type="journal article" date="2019" name="Int. J. Syst. Evol. Microbiol.">
        <title>The Global Catalogue of Microorganisms (GCM) 10K type strain sequencing project: providing services to taxonomists for standard genome sequencing and annotation.</title>
        <authorList>
            <consortium name="The Broad Institute Genomics Platform"/>
            <consortium name="The Broad Institute Genome Sequencing Center for Infectious Disease"/>
            <person name="Wu L."/>
            <person name="Ma J."/>
        </authorList>
    </citation>
    <scope>NUCLEOTIDE SEQUENCE [LARGE SCALE GENOMIC DNA]</scope>
    <source>
        <strain evidence="9">CGMCC 1.15439</strain>
    </source>
</reference>
<feature type="transmembrane region" description="Helical" evidence="6">
    <location>
        <begin position="36"/>
        <end position="57"/>
    </location>
</feature>
<keyword evidence="2 6" id="KW-0812">Transmembrane</keyword>
<dbReference type="Pfam" id="PF04335">
    <property type="entry name" value="VirB8"/>
    <property type="match status" value="1"/>
</dbReference>
<keyword evidence="9" id="KW-1185">Reference proteome</keyword>
<dbReference type="SUPFAM" id="SSF54427">
    <property type="entry name" value="NTF2-like"/>
    <property type="match status" value="1"/>
</dbReference>
<proteinExistence type="predicted"/>
<feature type="compositionally biased region" description="Polar residues" evidence="5">
    <location>
        <begin position="281"/>
        <end position="295"/>
    </location>
</feature>
<evidence type="ECO:0000313" key="8">
    <source>
        <dbReference type="EMBL" id="GGA22078.1"/>
    </source>
</evidence>
<feature type="compositionally biased region" description="Polar residues" evidence="5">
    <location>
        <begin position="261"/>
        <end position="272"/>
    </location>
</feature>
<accession>A0ABQ1FM08</accession>
<evidence type="ECO:0000256" key="6">
    <source>
        <dbReference type="SAM" id="Phobius"/>
    </source>
</evidence>
<gene>
    <name evidence="8" type="primary">virB8</name>
    <name evidence="8" type="ORF">GCM10010981_07820</name>
</gene>
<evidence type="ECO:0000256" key="4">
    <source>
        <dbReference type="ARBA" id="ARBA00023136"/>
    </source>
</evidence>
<name>A0ABQ1FM08_9GAMM</name>